<evidence type="ECO:0000256" key="6">
    <source>
        <dbReference type="ARBA" id="ARBA00022816"/>
    </source>
</evidence>
<feature type="transmembrane region" description="Helical" evidence="13">
    <location>
        <begin position="142"/>
        <end position="161"/>
    </location>
</feature>
<feature type="transmembrane region" description="Helical" evidence="13">
    <location>
        <begin position="42"/>
        <end position="62"/>
    </location>
</feature>
<evidence type="ECO:0000256" key="8">
    <source>
        <dbReference type="ARBA" id="ARBA00022989"/>
    </source>
</evidence>
<gene>
    <name evidence="14" type="ORF">M9Y10_022286</name>
</gene>
<accession>A0ABR2KRU9</accession>
<evidence type="ECO:0000256" key="13">
    <source>
        <dbReference type="SAM" id="Phobius"/>
    </source>
</evidence>
<keyword evidence="6" id="KW-0509">mRNA transport</keyword>
<feature type="transmembrane region" description="Helical" evidence="13">
    <location>
        <begin position="12"/>
        <end position="36"/>
    </location>
</feature>
<dbReference type="PANTHER" id="PTHR13269:SF6">
    <property type="entry name" value="NUCLEOPORIN NDC1"/>
    <property type="match status" value="1"/>
</dbReference>
<feature type="transmembrane region" description="Helical" evidence="13">
    <location>
        <begin position="74"/>
        <end position="98"/>
    </location>
</feature>
<evidence type="ECO:0000256" key="9">
    <source>
        <dbReference type="ARBA" id="ARBA00023010"/>
    </source>
</evidence>
<proteinExistence type="inferred from homology"/>
<keyword evidence="7" id="KW-0653">Protein transport</keyword>
<keyword evidence="8 13" id="KW-1133">Transmembrane helix</keyword>
<keyword evidence="12" id="KW-0539">Nucleus</keyword>
<reference evidence="14 15" key="1">
    <citation type="submission" date="2024-04" db="EMBL/GenBank/DDBJ databases">
        <title>Tritrichomonas musculus Genome.</title>
        <authorList>
            <person name="Alves-Ferreira E."/>
            <person name="Grigg M."/>
            <person name="Lorenzi H."/>
            <person name="Galac M."/>
        </authorList>
    </citation>
    <scope>NUCLEOTIDE SEQUENCE [LARGE SCALE GENOMIC DNA]</scope>
    <source>
        <strain evidence="14 15">EAF2021</strain>
    </source>
</reference>
<sequence length="452" mass="52416">MGFIRLVTFYKILGAFVWSVFFNNILLSRIISYIVQLFGTPYLYQFEMLSLITLPVVMYTFIKTLKNVPTPISLLHLTEFGNHILWIFCFWTYLYFVASASFDYPLSIIASTLICVLSVYNQNHAFYFNFANQSRFQRFCDAFRSHIIASILIGVILFFLGGSYISFFAAFQLFLCSDVIFAITIVVASEPVSFASQDNKRFLKGLNSKDPYERFLSFQDLYAISKGNDLRRKFLFKDPSGRVFSSVVESCSKLMISFSNRQNRMIQMGNFKAPIHRVNDGQWRRNQITRQNDIQLEEIMPKPSFFGRIKNFFFPRKPRKDPKKSERLIRESDALEYSTIVLLAVQSLVKFLFILPKEDKFGVGQMSAEKILDILLTVKSTLDKTVNYAFISGPYQKGWFATGPMDLSLKTMETVDWGVKEILRHFPSQLDYSRLSHNNIQLAQRLLGRKLI</sequence>
<keyword evidence="5 13" id="KW-0812">Transmembrane</keyword>
<evidence type="ECO:0000313" key="15">
    <source>
        <dbReference type="Proteomes" id="UP001470230"/>
    </source>
</evidence>
<dbReference type="Proteomes" id="UP001470230">
    <property type="component" value="Unassembled WGS sequence"/>
</dbReference>
<evidence type="ECO:0000256" key="5">
    <source>
        <dbReference type="ARBA" id="ARBA00022692"/>
    </source>
</evidence>
<keyword evidence="11 13" id="KW-0472">Membrane</keyword>
<keyword evidence="4" id="KW-0813">Transport</keyword>
<dbReference type="PANTHER" id="PTHR13269">
    <property type="entry name" value="NUCLEOPORIN NDC1"/>
    <property type="match status" value="1"/>
</dbReference>
<keyword evidence="15" id="KW-1185">Reference proteome</keyword>
<keyword evidence="10" id="KW-0906">Nuclear pore complex</keyword>
<evidence type="ECO:0000256" key="10">
    <source>
        <dbReference type="ARBA" id="ARBA00023132"/>
    </source>
</evidence>
<evidence type="ECO:0000256" key="12">
    <source>
        <dbReference type="ARBA" id="ARBA00023242"/>
    </source>
</evidence>
<dbReference type="InterPro" id="IPR019049">
    <property type="entry name" value="Nucleoporin_prot_Ndc1/Nup"/>
</dbReference>
<comment type="caution">
    <text evidence="14">The sequence shown here is derived from an EMBL/GenBank/DDBJ whole genome shotgun (WGS) entry which is preliminary data.</text>
</comment>
<evidence type="ECO:0000313" key="14">
    <source>
        <dbReference type="EMBL" id="KAK8893857.1"/>
    </source>
</evidence>
<name>A0ABR2KRU9_9EUKA</name>
<evidence type="ECO:0000256" key="11">
    <source>
        <dbReference type="ARBA" id="ARBA00023136"/>
    </source>
</evidence>
<comment type="subcellular location">
    <subcellularLocation>
        <location evidence="1">Nucleus membrane</location>
        <topology evidence="1">Multi-pass membrane protein</topology>
    </subcellularLocation>
    <subcellularLocation>
        <location evidence="2">Nucleus</location>
        <location evidence="2">Nuclear pore complex</location>
    </subcellularLocation>
</comment>
<evidence type="ECO:0000256" key="7">
    <source>
        <dbReference type="ARBA" id="ARBA00022927"/>
    </source>
</evidence>
<evidence type="ECO:0000256" key="2">
    <source>
        <dbReference type="ARBA" id="ARBA00004567"/>
    </source>
</evidence>
<comment type="similarity">
    <text evidence="3">Belongs to the NDC1 family.</text>
</comment>
<organism evidence="14 15">
    <name type="scientific">Tritrichomonas musculus</name>
    <dbReference type="NCBI Taxonomy" id="1915356"/>
    <lineage>
        <taxon>Eukaryota</taxon>
        <taxon>Metamonada</taxon>
        <taxon>Parabasalia</taxon>
        <taxon>Tritrichomonadida</taxon>
        <taxon>Tritrichomonadidae</taxon>
        <taxon>Tritrichomonas</taxon>
    </lineage>
</organism>
<evidence type="ECO:0000256" key="3">
    <source>
        <dbReference type="ARBA" id="ARBA00005760"/>
    </source>
</evidence>
<keyword evidence="9" id="KW-0811">Translocation</keyword>
<evidence type="ECO:0000256" key="4">
    <source>
        <dbReference type="ARBA" id="ARBA00022448"/>
    </source>
</evidence>
<evidence type="ECO:0000256" key="1">
    <source>
        <dbReference type="ARBA" id="ARBA00004232"/>
    </source>
</evidence>
<feature type="transmembrane region" description="Helical" evidence="13">
    <location>
        <begin position="104"/>
        <end position="121"/>
    </location>
</feature>
<protein>
    <submittedName>
        <fullName evidence="14">Uncharacterized protein</fullName>
    </submittedName>
</protein>
<dbReference type="Pfam" id="PF09531">
    <property type="entry name" value="Ndc1_Nup"/>
    <property type="match status" value="1"/>
</dbReference>
<dbReference type="EMBL" id="JAPFFF010000003">
    <property type="protein sequence ID" value="KAK8893857.1"/>
    <property type="molecule type" value="Genomic_DNA"/>
</dbReference>